<name>A0ABP1G4H3_9CHLO</name>
<feature type="domain" description="SAM-dependent methyltransferase TRM5/TYW2-type" evidence="10">
    <location>
        <begin position="123"/>
        <end position="403"/>
    </location>
</feature>
<dbReference type="PANTHER" id="PTHR23245:SF36">
    <property type="entry name" value="TRNA (GUANINE(37)-N1)-METHYLTRANSFERASE"/>
    <property type="match status" value="1"/>
</dbReference>
<evidence type="ECO:0000256" key="4">
    <source>
        <dbReference type="ARBA" id="ARBA00022679"/>
    </source>
</evidence>
<keyword evidence="7 9" id="KW-0496">Mitochondrion</keyword>
<evidence type="ECO:0000259" key="10">
    <source>
        <dbReference type="PROSITE" id="PS51684"/>
    </source>
</evidence>
<feature type="binding site" evidence="9">
    <location>
        <begin position="250"/>
        <end position="251"/>
    </location>
    <ligand>
        <name>S-adenosyl-L-methionine</name>
        <dbReference type="ChEBI" id="CHEBI:59789"/>
    </ligand>
</feature>
<keyword evidence="8 9" id="KW-0539">Nucleus</keyword>
<dbReference type="InterPro" id="IPR025792">
    <property type="entry name" value="tRNA_Gua_MeTrfase_euk"/>
</dbReference>
<reference evidence="11 12" key="1">
    <citation type="submission" date="2024-06" db="EMBL/GenBank/DDBJ databases">
        <authorList>
            <person name="Kraege A."/>
            <person name="Thomma B."/>
        </authorList>
    </citation>
    <scope>NUCLEOTIDE SEQUENCE [LARGE SCALE GENOMIC DNA]</scope>
</reference>
<dbReference type="Gene3D" id="3.30.300.110">
    <property type="entry name" value="Met-10+ protein-like domains"/>
    <property type="match status" value="1"/>
</dbReference>
<comment type="catalytic activity">
    <reaction evidence="9">
        <text>guanosine(37) in tRNA + S-adenosyl-L-methionine = N(1)-methylguanosine(37) in tRNA + S-adenosyl-L-homocysteine + H(+)</text>
        <dbReference type="Rhea" id="RHEA:36899"/>
        <dbReference type="Rhea" id="RHEA-COMP:10145"/>
        <dbReference type="Rhea" id="RHEA-COMP:10147"/>
        <dbReference type="ChEBI" id="CHEBI:15378"/>
        <dbReference type="ChEBI" id="CHEBI:57856"/>
        <dbReference type="ChEBI" id="CHEBI:59789"/>
        <dbReference type="ChEBI" id="CHEBI:73542"/>
        <dbReference type="ChEBI" id="CHEBI:74269"/>
        <dbReference type="EC" id="2.1.1.228"/>
    </reaction>
</comment>
<evidence type="ECO:0000256" key="8">
    <source>
        <dbReference type="ARBA" id="ARBA00023242"/>
    </source>
</evidence>
<feature type="binding site" evidence="9">
    <location>
        <begin position="278"/>
        <end position="279"/>
    </location>
    <ligand>
        <name>S-adenosyl-L-methionine</name>
        <dbReference type="ChEBI" id="CHEBI:59789"/>
    </ligand>
</feature>
<dbReference type="PROSITE" id="PS51684">
    <property type="entry name" value="SAM_MT_TRM5_TYW2"/>
    <property type="match status" value="1"/>
</dbReference>
<comment type="subunit">
    <text evidence="9">Monomer.</text>
</comment>
<dbReference type="Proteomes" id="UP001497392">
    <property type="component" value="Unassembled WGS sequence"/>
</dbReference>
<evidence type="ECO:0000256" key="5">
    <source>
        <dbReference type="ARBA" id="ARBA00022691"/>
    </source>
</evidence>
<dbReference type="Pfam" id="PF02475">
    <property type="entry name" value="TRM5-TYW2_MTfase"/>
    <property type="match status" value="1"/>
</dbReference>
<evidence type="ECO:0000256" key="7">
    <source>
        <dbReference type="ARBA" id="ARBA00023128"/>
    </source>
</evidence>
<feature type="binding site" evidence="9">
    <location>
        <position position="212"/>
    </location>
    <ligand>
        <name>S-adenosyl-L-methionine</name>
        <dbReference type="ChEBI" id="CHEBI:59789"/>
    </ligand>
</feature>
<evidence type="ECO:0000256" key="6">
    <source>
        <dbReference type="ARBA" id="ARBA00022694"/>
    </source>
</evidence>
<dbReference type="InterPro" id="IPR030382">
    <property type="entry name" value="MeTrfase_TRM5/TYW2"/>
</dbReference>
<keyword evidence="5 9" id="KW-0949">S-adenosyl-L-methionine</keyword>
<dbReference type="InterPro" id="IPR056744">
    <property type="entry name" value="TRM5/TYW2-like_N"/>
</dbReference>
<keyword evidence="3 9" id="KW-0489">Methyltransferase</keyword>
<evidence type="ECO:0000256" key="3">
    <source>
        <dbReference type="ARBA" id="ARBA00022603"/>
    </source>
</evidence>
<dbReference type="HAMAP" id="MF_03152">
    <property type="entry name" value="TRM5"/>
    <property type="match status" value="1"/>
</dbReference>
<dbReference type="Pfam" id="PF25133">
    <property type="entry name" value="TYW2_N_2"/>
    <property type="match status" value="1"/>
</dbReference>
<dbReference type="InterPro" id="IPR056743">
    <property type="entry name" value="TRM5-TYW2-like_MTfase"/>
</dbReference>
<keyword evidence="12" id="KW-1185">Reference proteome</keyword>
<keyword evidence="6 9" id="KW-0819">tRNA processing</keyword>
<evidence type="ECO:0000256" key="1">
    <source>
        <dbReference type="ARBA" id="ARBA00009775"/>
    </source>
</evidence>
<comment type="function">
    <text evidence="9">Specifically methylates the N1 position of guanosine-37 in various cytoplasmic and mitochondrial tRNAs. Methylation is not dependent on the nature of the nucleoside 5' of the target nucleoside. This is the first step in the biosynthesis of wybutosine (yW), a modified base adjacent to the anticodon of tRNAs and required for accurate decoding.</text>
</comment>
<gene>
    <name evidence="11" type="primary">g8294</name>
    <name evidence="11" type="ORF">VP750_LOCUS7131</name>
</gene>
<proteinExistence type="inferred from homology"/>
<comment type="caution">
    <text evidence="11">The sequence shown here is derived from an EMBL/GenBank/DDBJ whole genome shotgun (WGS) entry which is preliminary data.</text>
</comment>
<evidence type="ECO:0000313" key="11">
    <source>
        <dbReference type="EMBL" id="CAL5225472.1"/>
    </source>
</evidence>
<keyword evidence="4 9" id="KW-0808">Transferase</keyword>
<comment type="subcellular location">
    <subcellularLocation>
        <location evidence="9">Mitochondrion matrix</location>
    </subcellularLocation>
    <subcellularLocation>
        <location evidence="9">Nucleus</location>
    </subcellularLocation>
    <subcellularLocation>
        <location evidence="9">Cytoplasm</location>
    </subcellularLocation>
    <text evidence="9">Predominantly in the mitochondria and in the nucleus.</text>
</comment>
<sequence>MAHVEALPPAPVLQRDLFNESLQLKALRIPKKECQKYMKLLAGYTFEKPRLRCILPDAAGPETRLLLLAETVHGRELEQIKEKLAESNIPIIPYELPLDYTYFPADYILKKLLPEGCEVPTSFESVGHIAHLNLRDELLPYKHVIGQVLLDKNSSIRTVVNKVGTIENEFRVFKMEILAGDSDLETEVKQYKARFRLNYGEVYWNSRLEQEHRRLTDSFRKDEVIVDMMAGIGPFAVPAAQRGCQVYANDLNPRSHHYLDINVKLNKVQGRVRTCCMDARAFVQQLCRSKASGTPCHDSPQEREWEVPEGGLLFDHVVMNLPASAVEFLDVFKGCFDEQRWQEHPLPTIHCYTFAKADECNADIQRRAEGYLGGPVGDDVKIHLVRDVAPNKRMFCISFRLPAAIAFHKHSDATDEPASKRTKTDQ</sequence>
<protein>
    <recommendedName>
        <fullName evidence="9">tRNA (guanine(37)-N1)-methyltransferase</fullName>
        <ecNumber evidence="9">2.1.1.228</ecNumber>
    </recommendedName>
    <alternativeName>
        <fullName evidence="9">M1G-methyltransferase</fullName>
    </alternativeName>
    <alternativeName>
        <fullName evidence="9">tRNA [GM37] methyltransferase</fullName>
    </alternativeName>
    <alternativeName>
        <fullName evidence="9">tRNA methyltransferase 5 homolog</fullName>
    </alternativeName>
</protein>
<dbReference type="SUPFAM" id="SSF53335">
    <property type="entry name" value="S-adenosyl-L-methionine-dependent methyltransferases"/>
    <property type="match status" value="1"/>
</dbReference>
<dbReference type="EC" id="2.1.1.228" evidence="9"/>
<dbReference type="InterPro" id="IPR029063">
    <property type="entry name" value="SAM-dependent_MTases_sf"/>
</dbReference>
<dbReference type="Gene3D" id="3.40.50.150">
    <property type="entry name" value="Vaccinia Virus protein VP39"/>
    <property type="match status" value="1"/>
</dbReference>
<keyword evidence="2 9" id="KW-0963">Cytoplasm</keyword>
<evidence type="ECO:0000313" key="12">
    <source>
        <dbReference type="Proteomes" id="UP001497392"/>
    </source>
</evidence>
<accession>A0ABP1G4H3</accession>
<organism evidence="11 12">
    <name type="scientific">Coccomyxa viridis</name>
    <dbReference type="NCBI Taxonomy" id="1274662"/>
    <lineage>
        <taxon>Eukaryota</taxon>
        <taxon>Viridiplantae</taxon>
        <taxon>Chlorophyta</taxon>
        <taxon>core chlorophytes</taxon>
        <taxon>Trebouxiophyceae</taxon>
        <taxon>Trebouxiophyceae incertae sedis</taxon>
        <taxon>Coccomyxaceae</taxon>
        <taxon>Coccomyxa</taxon>
    </lineage>
</organism>
<evidence type="ECO:0000256" key="9">
    <source>
        <dbReference type="HAMAP-Rule" id="MF_03152"/>
    </source>
</evidence>
<dbReference type="EMBL" id="CAXHTA020000012">
    <property type="protein sequence ID" value="CAL5225472.1"/>
    <property type="molecule type" value="Genomic_DNA"/>
</dbReference>
<comment type="similarity">
    <text evidence="1">Belongs to the class I-like SAM-binding methyltransferase superfamily. TRM5/TYW2 family.</text>
</comment>
<comment type="similarity">
    <text evidence="9">Belongs to the TRM5 / TYW2 family.</text>
</comment>
<dbReference type="PANTHER" id="PTHR23245">
    <property type="entry name" value="TRNA METHYLTRANSFERASE"/>
    <property type="match status" value="1"/>
</dbReference>
<feature type="binding site" evidence="9">
    <location>
        <position position="320"/>
    </location>
    <ligand>
        <name>S-adenosyl-L-methionine</name>
        <dbReference type="ChEBI" id="CHEBI:59789"/>
    </ligand>
</feature>
<evidence type="ECO:0000256" key="2">
    <source>
        <dbReference type="ARBA" id="ARBA00022490"/>
    </source>
</evidence>